<dbReference type="Proteomes" id="UP000254266">
    <property type="component" value="Unassembled WGS sequence"/>
</dbReference>
<proteinExistence type="predicted"/>
<evidence type="ECO:0000313" key="2">
    <source>
        <dbReference type="Proteomes" id="UP000254266"/>
    </source>
</evidence>
<name>A0A370DMY4_9GAMM</name>
<accession>A0A370DMY4</accession>
<protein>
    <submittedName>
        <fullName evidence="1">Uncharacterized protein</fullName>
    </submittedName>
</protein>
<gene>
    <name evidence="1" type="ORF">DIZ80_00185</name>
</gene>
<keyword evidence="2" id="KW-1185">Reference proteome</keyword>
<reference evidence="1 2" key="1">
    <citation type="journal article" date="2018" name="ISME J.">
        <title>Endosymbiont genomes yield clues of tubeworm success.</title>
        <authorList>
            <person name="Li Y."/>
            <person name="Liles M.R."/>
            <person name="Halanych K.M."/>
        </authorList>
    </citation>
    <scope>NUCLEOTIDE SEQUENCE [LARGE SCALE GENOMIC DNA]</scope>
    <source>
        <strain evidence="1">A1464</strain>
    </source>
</reference>
<organism evidence="1 2">
    <name type="scientific">endosymbiont of Galathealinum brachiosum</name>
    <dbReference type="NCBI Taxonomy" id="2200906"/>
    <lineage>
        <taxon>Bacteria</taxon>
        <taxon>Pseudomonadati</taxon>
        <taxon>Pseudomonadota</taxon>
        <taxon>Gammaproteobacteria</taxon>
        <taxon>sulfur-oxidizing symbionts</taxon>
    </lineage>
</organism>
<sequence>MHGCSINEKVMAICFDMQISFLDETINVHEFSSLLDEKVTPYKNIHFHPLDNAFHGIDGVCEDQLNIIPKNVGLAVPFDDGDFMHKVDDKECFNLSLHMYEFIKDLPKYQIALVGWEIGKLYDFLIYNEQGKIVDIEPTEGLVISNELFSLIKDKEDWVVFDSNHMWIPCESALGNLFTN</sequence>
<comment type="caution">
    <text evidence="1">The sequence shown here is derived from an EMBL/GenBank/DDBJ whole genome shotgun (WGS) entry which is preliminary data.</text>
</comment>
<dbReference type="AlphaFoldDB" id="A0A370DMY4"/>
<dbReference type="EMBL" id="QFXC01000002">
    <property type="protein sequence ID" value="RDH85930.1"/>
    <property type="molecule type" value="Genomic_DNA"/>
</dbReference>
<evidence type="ECO:0000313" key="1">
    <source>
        <dbReference type="EMBL" id="RDH85930.1"/>
    </source>
</evidence>